<sequence length="159" mass="18154">MKNYIVIALFIVAGAIGLRSCSGCSSGDKGKETDTIPTFVKADTTEVLRLTQEYLEYVKNKEYDKATAMLHTIVNDSVMPLSEKVETRIRAQQRTFPVIAYRVVDMEFVNRNRVTVTYAIEFFEKDPSDSIQNTIRLTFAPQRINAVWFLELVDKSVMK</sequence>
<name>A0A938WNH7_9BACT</name>
<protein>
    <submittedName>
        <fullName evidence="1">Uncharacterized protein</fullName>
    </submittedName>
</protein>
<organism evidence="1 2">
    <name type="scientific">Marseilla massiliensis</name>
    <dbReference type="NCBI Taxonomy" id="1841864"/>
    <lineage>
        <taxon>Bacteria</taxon>
        <taxon>Pseudomonadati</taxon>
        <taxon>Bacteroidota</taxon>
        <taxon>Bacteroidia</taxon>
        <taxon>Bacteroidales</taxon>
        <taxon>Prevotellaceae</taxon>
        <taxon>Marseilla</taxon>
    </lineage>
</organism>
<proteinExistence type="predicted"/>
<comment type="caution">
    <text evidence="1">The sequence shown here is derived from an EMBL/GenBank/DDBJ whole genome shotgun (WGS) entry which is preliminary data.</text>
</comment>
<evidence type="ECO:0000313" key="2">
    <source>
        <dbReference type="Proteomes" id="UP000764045"/>
    </source>
</evidence>
<accession>A0A938WNH7</accession>
<dbReference type="AlphaFoldDB" id="A0A938WNH7"/>
<dbReference type="EMBL" id="JACJJL010000017">
    <property type="protein sequence ID" value="MBM6662207.1"/>
    <property type="molecule type" value="Genomic_DNA"/>
</dbReference>
<keyword evidence="2" id="KW-1185">Reference proteome</keyword>
<reference evidence="1 2" key="1">
    <citation type="journal article" date="2021" name="Sci. Rep.">
        <title>The distribution of antibiotic resistance genes in chicken gut microbiota commensals.</title>
        <authorList>
            <person name="Juricova H."/>
            <person name="Matiasovicova J."/>
            <person name="Kubasova T."/>
            <person name="Cejkova D."/>
            <person name="Rychlik I."/>
        </authorList>
    </citation>
    <scope>NUCLEOTIDE SEQUENCE [LARGE SCALE GENOMIC DNA]</scope>
    <source>
        <strain evidence="1 2">An819</strain>
    </source>
</reference>
<dbReference type="RefSeq" id="WP_205110435.1">
    <property type="nucleotide sequence ID" value="NZ_JACJJL010000017.1"/>
</dbReference>
<gene>
    <name evidence="1" type="ORF">H6B30_10670</name>
</gene>
<evidence type="ECO:0000313" key="1">
    <source>
        <dbReference type="EMBL" id="MBM6662207.1"/>
    </source>
</evidence>
<dbReference type="Proteomes" id="UP000764045">
    <property type="component" value="Unassembled WGS sequence"/>
</dbReference>